<accession>A0ABR3VZ75</accession>
<evidence type="ECO:0000259" key="6">
    <source>
        <dbReference type="Pfam" id="PF00550"/>
    </source>
</evidence>
<dbReference type="EMBL" id="JAWRVE010000207">
    <property type="protein sequence ID" value="KAL1849108.1"/>
    <property type="molecule type" value="Genomic_DNA"/>
</dbReference>
<dbReference type="InterPro" id="IPR009081">
    <property type="entry name" value="PP-bd_ACP"/>
</dbReference>
<evidence type="ECO:0000256" key="3">
    <source>
        <dbReference type="ARBA" id="ARBA00022553"/>
    </source>
</evidence>
<dbReference type="Pfam" id="PF00501">
    <property type="entry name" value="AMP-binding"/>
    <property type="match status" value="1"/>
</dbReference>
<dbReference type="Gene3D" id="3.40.50.12780">
    <property type="entry name" value="N-terminal domain of ligase-like"/>
    <property type="match status" value="1"/>
</dbReference>
<proteinExistence type="inferred from homology"/>
<evidence type="ECO:0000256" key="2">
    <source>
        <dbReference type="ARBA" id="ARBA00022450"/>
    </source>
</evidence>
<evidence type="ECO:0000259" key="5">
    <source>
        <dbReference type="Pfam" id="PF00501"/>
    </source>
</evidence>
<evidence type="ECO:0000256" key="1">
    <source>
        <dbReference type="ARBA" id="ARBA00006432"/>
    </source>
</evidence>
<keyword evidence="4" id="KW-0436">Ligase</keyword>
<comment type="similarity">
    <text evidence="1">Belongs to the ATP-dependent AMP-binding enzyme family.</text>
</comment>
<dbReference type="PANTHER" id="PTHR43201">
    <property type="entry name" value="ACYL-COA SYNTHETASE"/>
    <property type="match status" value="1"/>
</dbReference>
<feature type="domain" description="Carrier" evidence="6">
    <location>
        <begin position="601"/>
        <end position="661"/>
    </location>
</feature>
<sequence>MGSLVTLSEEYGPPLPHLEQPPCMWRDFQSFVRSTPDALAIACVHQPPDLFGIPNLPLDHDAFREHPYLRWSFRNLSRGIDRLVRAWRPLGVKEGTPLVTFCPNSAEYVLACYAAIKLGCVIIPISPRNLTNEEEVRHMVKIGLSACEGGKPVVVAGNEHLAFQIDELGLFPVAPEKIVFGAGKYADWTTFQSFMDETVQGTDDGALTPSIPERGGSVLFTSGTTSLPKGMFRLNSKWATAFLARNMIKGGIVAGDRSCCNLPNNHAMGFITLTNSLSLGASVIFPGPAFDPELTLETLYRERITHVLMVPTMLYALTAAKAAKYPDRPLSDVKNVTFGGSSLTPETLKLVTHELGAGGAENVFGCTEGVLASSGCTSDFSKFVDGDDVSVGWPMPGFGARIVDPETGEILPRNSIGELHGCGPSVDGCYIGGVGKENWYERDGKLWYKTGDAGRMDDQGRTFITGRFKDMIIRGGENISPSAIEGILGKNPTLNALIPQIVGARDEIAGEVPICVVKGSVTPEIRELIQSEIVQHMGTLYVPEDVIAVKELGLEDYPRTTSGKVQKTKLAALVKKHLSRNAETLDSSKGNDSNLTEEMKLIWAKAVGLEPSRIRLDAPIGEFADSITVMRVRDRIKRTTGKALSLSAMAEAGTIEKQIRLLQSMGAGQANGVQEVLVKRPTRQGTPGWEDMVHLVEDPELLEPTKELVIKTIFSLGLGWEDVEDIIPAYDFGTIMSQTKLYDSWNFNFAIHPSSKVDKAQFRRAFEAVVTNNRILASLLVWDSSKLGSDDALHVVIKQGQKFFDIVVEDGGSLDSVEDLKKISLHHPHPDYATLPGPVYRTMLFDIKETGSAAMVTSVHHCVIDASMGQIIQEDMDRALAAVAGGAVSTEDILAKLHPHVDYKPWADSYYNLRSGVEARAATKWHLRRLSSLPQYAKTGALFPSTLITPRDKYNAALVEGEDCIPITFDVPDIHALRKEYPRITAQAVVKSAVALMNVYRTGHSHALFTNHEAARTYFPFIPKAMADLSPKLFEATDVSGPTYQNVINLIEINRSSGETVLEFLKRVQGEQTLLTKHAAAPLREIMAGLEDGEKLVPDVIGAQVYNWVPGLGTMGTNPHHHHEVLNAVVRPHLGLSLNCGLGGAQNQTVIVQVRGDGFDLGGLRKIGEEIEAITKWLVTRDNWGNPVGGFESSLQG</sequence>
<feature type="domain" description="AMP-dependent synthetase/ligase" evidence="5">
    <location>
        <begin position="59"/>
        <end position="430"/>
    </location>
</feature>
<organism evidence="7 8">
    <name type="scientific">Diaporthe australafricana</name>
    <dbReference type="NCBI Taxonomy" id="127596"/>
    <lineage>
        <taxon>Eukaryota</taxon>
        <taxon>Fungi</taxon>
        <taxon>Dikarya</taxon>
        <taxon>Ascomycota</taxon>
        <taxon>Pezizomycotina</taxon>
        <taxon>Sordariomycetes</taxon>
        <taxon>Sordariomycetidae</taxon>
        <taxon>Diaporthales</taxon>
        <taxon>Diaporthaceae</taxon>
        <taxon>Diaporthe</taxon>
    </lineage>
</organism>
<evidence type="ECO:0000256" key="4">
    <source>
        <dbReference type="ARBA" id="ARBA00022598"/>
    </source>
</evidence>
<dbReference type="SUPFAM" id="SSF56801">
    <property type="entry name" value="Acetyl-CoA synthetase-like"/>
    <property type="match status" value="1"/>
</dbReference>
<protein>
    <submittedName>
        <fullName evidence="7">NRPS-like protein biosynthetic cluster</fullName>
    </submittedName>
</protein>
<dbReference type="Gene3D" id="3.30.300.30">
    <property type="match status" value="1"/>
</dbReference>
<evidence type="ECO:0000313" key="8">
    <source>
        <dbReference type="Proteomes" id="UP001583177"/>
    </source>
</evidence>
<dbReference type="SUPFAM" id="SSF47336">
    <property type="entry name" value="ACP-like"/>
    <property type="match status" value="1"/>
</dbReference>
<dbReference type="InterPro" id="IPR023213">
    <property type="entry name" value="CAT-like_dom_sf"/>
</dbReference>
<keyword evidence="2" id="KW-0596">Phosphopantetheine</keyword>
<dbReference type="Pfam" id="PF00550">
    <property type="entry name" value="PP-binding"/>
    <property type="match status" value="1"/>
</dbReference>
<dbReference type="Proteomes" id="UP001583177">
    <property type="component" value="Unassembled WGS sequence"/>
</dbReference>
<keyword evidence="3" id="KW-0597">Phosphoprotein</keyword>
<evidence type="ECO:0000313" key="7">
    <source>
        <dbReference type="EMBL" id="KAL1849108.1"/>
    </source>
</evidence>
<dbReference type="PROSITE" id="PS00455">
    <property type="entry name" value="AMP_BINDING"/>
    <property type="match status" value="1"/>
</dbReference>
<dbReference type="InterPro" id="IPR000873">
    <property type="entry name" value="AMP-dep_synth/lig_dom"/>
</dbReference>
<dbReference type="InterPro" id="IPR042099">
    <property type="entry name" value="ANL_N_sf"/>
</dbReference>
<dbReference type="PANTHER" id="PTHR43201:SF5">
    <property type="entry name" value="MEDIUM-CHAIN ACYL-COA LIGASE ACSF2, MITOCHONDRIAL"/>
    <property type="match status" value="1"/>
</dbReference>
<dbReference type="InterPro" id="IPR036736">
    <property type="entry name" value="ACP-like_sf"/>
</dbReference>
<dbReference type="InterPro" id="IPR045851">
    <property type="entry name" value="AMP-bd_C_sf"/>
</dbReference>
<comment type="caution">
    <text evidence="7">The sequence shown here is derived from an EMBL/GenBank/DDBJ whole genome shotgun (WGS) entry which is preliminary data.</text>
</comment>
<gene>
    <name evidence="7" type="ORF">Daus18300_013395</name>
</gene>
<dbReference type="InterPro" id="IPR020845">
    <property type="entry name" value="AMP-binding_CS"/>
</dbReference>
<name>A0ABR3VZ75_9PEZI</name>
<keyword evidence="8" id="KW-1185">Reference proteome</keyword>
<reference evidence="7 8" key="1">
    <citation type="journal article" date="2024" name="IMA Fungus">
        <title>IMA Genome - F19 : A genome assembly and annotation guide to empower mycologists, including annotated draft genome sequences of Ceratocystis pirilliformis, Diaporthe australafricana, Fusarium ophioides, Paecilomyces lecythidis, and Sporothrix stenoceras.</title>
        <authorList>
            <person name="Aylward J."/>
            <person name="Wilson A.M."/>
            <person name="Visagie C.M."/>
            <person name="Spraker J."/>
            <person name="Barnes I."/>
            <person name="Buitendag C."/>
            <person name="Ceriani C."/>
            <person name="Del Mar Angel L."/>
            <person name="du Plessis D."/>
            <person name="Fuchs T."/>
            <person name="Gasser K."/>
            <person name="Kramer D."/>
            <person name="Li W."/>
            <person name="Munsamy K."/>
            <person name="Piso A."/>
            <person name="Price J.L."/>
            <person name="Sonnekus B."/>
            <person name="Thomas C."/>
            <person name="van der Nest A."/>
            <person name="van Dijk A."/>
            <person name="van Heerden A."/>
            <person name="van Vuuren N."/>
            <person name="Yilmaz N."/>
            <person name="Duong T.A."/>
            <person name="van der Merwe N.A."/>
            <person name="Wingfield M.J."/>
            <person name="Wingfield B.D."/>
        </authorList>
    </citation>
    <scope>NUCLEOTIDE SEQUENCE [LARGE SCALE GENOMIC DNA]</scope>
    <source>
        <strain evidence="7 8">CMW 18300</strain>
    </source>
</reference>
<dbReference type="Gene3D" id="3.30.559.10">
    <property type="entry name" value="Chloramphenicol acetyltransferase-like domain"/>
    <property type="match status" value="1"/>
</dbReference>
<dbReference type="CDD" id="cd04433">
    <property type="entry name" value="AFD_class_I"/>
    <property type="match status" value="1"/>
</dbReference>
<dbReference type="SUPFAM" id="SSF52777">
    <property type="entry name" value="CoA-dependent acyltransferases"/>
    <property type="match status" value="1"/>
</dbReference>